<evidence type="ECO:0000256" key="4">
    <source>
        <dbReference type="SAM" id="Phobius"/>
    </source>
</evidence>
<sequence length="438" mass="47930">MATRRDFLKLAALGAGAFILGFSGGYLYGSSRPPTAITPAAKVYSLSLLGRDAEHNDINSAVIDFFTRENPNYKVDYTPLAYSPLYDKIVLTLQQGSSAVDLVYMDDPWIPQFGEAGWLVDIESLAKEAGVTLDLGDFPKVLIDVGRHPYKTGKLVAFPQMGNVQIFAYRRDVFDKLGLAEPKTWTDVLNACEKIKVSGLVEYPIAFRGVKGNPVATAFQPILYAFGGKIVSDDLKKSALDSKAVEALEFLLQLKKYAPPGVENFNTPDVRDRLVGGRIAMSTETWPGWIKDADNPAVSKVPGLLAYTVTPGERERPSPLLGVWYWGINVASQNKVAALNYILYTTSARMQKLMAIYKGLPPVRSSVGNDKEVIGLRRWVAVQVKSLETAVPRPRTPLWPKIEDIFGSYVNQVLAGKISPADAVAKASEEIDRVLAGG</sequence>
<accession>A0A7L9FJA4</accession>
<dbReference type="SUPFAM" id="SSF53850">
    <property type="entry name" value="Periplasmic binding protein-like II"/>
    <property type="match status" value="1"/>
</dbReference>
<evidence type="ECO:0000313" key="6">
    <source>
        <dbReference type="Proteomes" id="UP000594121"/>
    </source>
</evidence>
<dbReference type="InParanoid" id="A0A7L9FJA4"/>
<evidence type="ECO:0000256" key="2">
    <source>
        <dbReference type="ARBA" id="ARBA00022448"/>
    </source>
</evidence>
<dbReference type="GeneID" id="59150020"/>
<dbReference type="PANTHER" id="PTHR43649">
    <property type="entry name" value="ARABINOSE-BINDING PROTEIN-RELATED"/>
    <property type="match status" value="1"/>
</dbReference>
<name>A0A7L9FJA4_9CREN</name>
<evidence type="ECO:0000256" key="1">
    <source>
        <dbReference type="ARBA" id="ARBA00008520"/>
    </source>
</evidence>
<dbReference type="Proteomes" id="UP000594121">
    <property type="component" value="Chromosome"/>
</dbReference>
<reference evidence="5 6" key="1">
    <citation type="submission" date="2020-10" db="EMBL/GenBank/DDBJ databases">
        <title>Thermofilum lucidum 3507LT sp. nov. a novel member of Thermofilaceae family isolated from Chile hot spring, and proposal of description order Thermofilales.</title>
        <authorList>
            <person name="Zayulina K.S."/>
            <person name="Elcheninov A.G."/>
            <person name="Toshchakov S.V."/>
            <person name="Kublanov I.V."/>
        </authorList>
    </citation>
    <scope>NUCLEOTIDE SEQUENCE [LARGE SCALE GENOMIC DNA]</scope>
    <source>
        <strain evidence="5 6">3507LT</strain>
    </source>
</reference>
<dbReference type="AlphaFoldDB" id="A0A7L9FJA4"/>
<keyword evidence="4" id="KW-0472">Membrane</keyword>
<keyword evidence="4" id="KW-1133">Transmembrane helix</keyword>
<dbReference type="InterPro" id="IPR019546">
    <property type="entry name" value="TAT_signal_bac_arc"/>
</dbReference>
<dbReference type="KEGG" id="thel:IG193_08950"/>
<dbReference type="RefSeq" id="WP_192819789.1">
    <property type="nucleotide sequence ID" value="NZ_CP062310.1"/>
</dbReference>
<dbReference type="InterPro" id="IPR006059">
    <property type="entry name" value="SBP"/>
</dbReference>
<keyword evidence="2" id="KW-0813">Transport</keyword>
<dbReference type="NCBIfam" id="TIGR01409">
    <property type="entry name" value="TAT_signal_seq"/>
    <property type="match status" value="1"/>
</dbReference>
<dbReference type="EMBL" id="CP062310">
    <property type="protein sequence ID" value="QOJ79817.1"/>
    <property type="molecule type" value="Genomic_DNA"/>
</dbReference>
<dbReference type="Gene3D" id="3.40.190.10">
    <property type="entry name" value="Periplasmic binding protein-like II"/>
    <property type="match status" value="2"/>
</dbReference>
<feature type="transmembrane region" description="Helical" evidence="4">
    <location>
        <begin position="7"/>
        <end position="28"/>
    </location>
</feature>
<comment type="similarity">
    <text evidence="1">Belongs to the bacterial solute-binding protein 1 family.</text>
</comment>
<organism evidence="5 6">
    <name type="scientific">Infirmifilum lucidum</name>
    <dbReference type="NCBI Taxonomy" id="2776706"/>
    <lineage>
        <taxon>Archaea</taxon>
        <taxon>Thermoproteota</taxon>
        <taxon>Thermoprotei</taxon>
        <taxon>Thermofilales</taxon>
        <taxon>Thermofilaceae</taxon>
        <taxon>Infirmifilum</taxon>
    </lineage>
</organism>
<protein>
    <submittedName>
        <fullName evidence="5">Extracellular solute-binding protein</fullName>
    </submittedName>
</protein>
<keyword evidence="4" id="KW-0812">Transmembrane</keyword>
<dbReference type="PANTHER" id="PTHR43649:SF34">
    <property type="entry name" value="ABC TRANSPORTER PERIPLASMIC-BINDING PROTEIN YCJN-RELATED"/>
    <property type="match status" value="1"/>
</dbReference>
<dbReference type="InterPro" id="IPR050490">
    <property type="entry name" value="Bact_solute-bd_prot1"/>
</dbReference>
<gene>
    <name evidence="5" type="ORF">IG193_08950</name>
</gene>
<dbReference type="PROSITE" id="PS51318">
    <property type="entry name" value="TAT"/>
    <property type="match status" value="1"/>
</dbReference>
<keyword evidence="3" id="KW-0732">Signal</keyword>
<evidence type="ECO:0000313" key="5">
    <source>
        <dbReference type="EMBL" id="QOJ79817.1"/>
    </source>
</evidence>
<dbReference type="Pfam" id="PF01547">
    <property type="entry name" value="SBP_bac_1"/>
    <property type="match status" value="1"/>
</dbReference>
<proteinExistence type="inferred from homology"/>
<keyword evidence="6" id="KW-1185">Reference proteome</keyword>
<dbReference type="InterPro" id="IPR006311">
    <property type="entry name" value="TAT_signal"/>
</dbReference>
<evidence type="ECO:0000256" key="3">
    <source>
        <dbReference type="ARBA" id="ARBA00022729"/>
    </source>
</evidence>